<dbReference type="PANTHER" id="PTHR18964">
    <property type="entry name" value="ROK (REPRESSOR, ORF, KINASE) FAMILY"/>
    <property type="match status" value="1"/>
</dbReference>
<dbReference type="PROSITE" id="PS01125">
    <property type="entry name" value="ROK"/>
    <property type="match status" value="1"/>
</dbReference>
<dbReference type="SUPFAM" id="SSF53067">
    <property type="entry name" value="Actin-like ATPase domain"/>
    <property type="match status" value="1"/>
</dbReference>
<dbReference type="SUPFAM" id="SSF46785">
    <property type="entry name" value="Winged helix' DNA-binding domain"/>
    <property type="match status" value="1"/>
</dbReference>
<dbReference type="AlphaFoldDB" id="A0A6C0G7S0"/>
<comment type="similarity">
    <text evidence="2">Belongs to the ROK (NagC/XylR) family.</text>
</comment>
<dbReference type="EMBL" id="CP048209">
    <property type="protein sequence ID" value="QHT63785.1"/>
    <property type="molecule type" value="Genomic_DNA"/>
</dbReference>
<comment type="function">
    <text evidence="1">Transcriptional repressor of xylose-utilizing enzymes.</text>
</comment>
<accession>A0A6C0G7S0</accession>
<evidence type="ECO:0000256" key="3">
    <source>
        <dbReference type="ARBA" id="ARBA00022629"/>
    </source>
</evidence>
<name>A0A6C0G7S0_9BACL</name>
<dbReference type="PANTHER" id="PTHR18964:SF149">
    <property type="entry name" value="BIFUNCTIONAL UDP-N-ACETYLGLUCOSAMINE 2-EPIMERASE_N-ACETYLMANNOSAMINE KINASE"/>
    <property type="match status" value="1"/>
</dbReference>
<proteinExistence type="inferred from homology"/>
<evidence type="ECO:0000256" key="2">
    <source>
        <dbReference type="ARBA" id="ARBA00006479"/>
    </source>
</evidence>
<keyword evidence="3" id="KW-0859">Xylose metabolism</keyword>
<evidence type="ECO:0000256" key="1">
    <source>
        <dbReference type="ARBA" id="ARBA00002486"/>
    </source>
</evidence>
<evidence type="ECO:0000313" key="5">
    <source>
        <dbReference type="Proteomes" id="UP000476064"/>
    </source>
</evidence>
<evidence type="ECO:0000313" key="4">
    <source>
        <dbReference type="EMBL" id="QHT63785.1"/>
    </source>
</evidence>
<protein>
    <submittedName>
        <fullName evidence="4">ROK family transcriptional regulator</fullName>
    </submittedName>
</protein>
<keyword evidence="5" id="KW-1185">Reference proteome</keyword>
<dbReference type="Gene3D" id="1.10.10.10">
    <property type="entry name" value="Winged helix-like DNA-binding domain superfamily/Winged helix DNA-binding domain"/>
    <property type="match status" value="1"/>
</dbReference>
<dbReference type="GO" id="GO:0042732">
    <property type="term" value="P:D-xylose metabolic process"/>
    <property type="evidence" value="ECO:0007669"/>
    <property type="project" value="UniProtKB-KW"/>
</dbReference>
<sequence>MMKQTGDLALVKKMNTAIVLDAVLRYAPLSRAQISERTGLNKATVSSLVQDLIDNHLVADLGPGESSGGRKPNLLQFRASSGYAVGIDLGVNYIRGILTDLEGAVVAERRLTLRTHAVDQVVSQLFDCIESLRRQIPACPYGLVGIGIGVPGLVNEDGAILFAPNLSWSEVPLRAIVEERFGVPVTIDNEANAGAQGEQRFGAGRGIANQIYVSVGIGIGTGMILNKELYKGAGGFSGELGHLSIYADGKPCRCGNQGCWELYASENALLEQAAPLGYNDLDGLLEAAGQGNAAVLALFGDIGEALGVGIANIVNVFNPDVVIVGNEMRRAEAWIGAALQRTVDRRALAHHRGKLSILFAEQGEKSAVRGAAYYAISAFLSKMKGSGV</sequence>
<dbReference type="Proteomes" id="UP000476064">
    <property type="component" value="Chromosome"/>
</dbReference>
<dbReference type="Gene3D" id="3.30.420.40">
    <property type="match status" value="2"/>
</dbReference>
<dbReference type="InterPro" id="IPR049874">
    <property type="entry name" value="ROK_cs"/>
</dbReference>
<dbReference type="InterPro" id="IPR000600">
    <property type="entry name" value="ROK"/>
</dbReference>
<organism evidence="4 5">
    <name type="scientific">Paenibacillus lycopersici</name>
    <dbReference type="NCBI Taxonomy" id="2704462"/>
    <lineage>
        <taxon>Bacteria</taxon>
        <taxon>Bacillati</taxon>
        <taxon>Bacillota</taxon>
        <taxon>Bacilli</taxon>
        <taxon>Bacillales</taxon>
        <taxon>Paenibacillaceae</taxon>
        <taxon>Paenibacillus</taxon>
    </lineage>
</organism>
<dbReference type="Pfam" id="PF00480">
    <property type="entry name" value="ROK"/>
    <property type="match status" value="1"/>
</dbReference>
<dbReference type="KEGG" id="plyc:GXP70_07190"/>
<reference evidence="4 5" key="1">
    <citation type="submission" date="2020-01" db="EMBL/GenBank/DDBJ databases">
        <title>Paenibacillus sp. nov., isolated from tomato rhizosphere.</title>
        <authorList>
            <person name="Weon H.-Y."/>
            <person name="Lee S.A."/>
        </authorList>
    </citation>
    <scope>NUCLEOTIDE SEQUENCE [LARGE SCALE GENOMIC DNA]</scope>
    <source>
        <strain evidence="4 5">12200R-189</strain>
    </source>
</reference>
<keyword evidence="3" id="KW-0119">Carbohydrate metabolism</keyword>
<dbReference type="CDD" id="cd24076">
    <property type="entry name" value="ASKHA_ATPase_ROK_BsXylR-like"/>
    <property type="match status" value="1"/>
</dbReference>
<dbReference type="InterPro" id="IPR036390">
    <property type="entry name" value="WH_DNA-bd_sf"/>
</dbReference>
<dbReference type="InterPro" id="IPR036388">
    <property type="entry name" value="WH-like_DNA-bd_sf"/>
</dbReference>
<gene>
    <name evidence="4" type="ORF">GXP70_07190</name>
</gene>
<dbReference type="InterPro" id="IPR043129">
    <property type="entry name" value="ATPase_NBD"/>
</dbReference>